<evidence type="ECO:0000313" key="4">
    <source>
        <dbReference type="EMBL" id="RDY32867.1"/>
    </source>
</evidence>
<dbReference type="PROSITE" id="PS51084">
    <property type="entry name" value="HIT_2"/>
    <property type="match status" value="1"/>
</dbReference>
<protein>
    <submittedName>
        <fullName evidence="3">Diadenosine tetraphosphate (Ap4A) HIT family hydrolase</fullName>
    </submittedName>
    <submittedName>
        <fullName evidence="4">HIT family protein</fullName>
    </submittedName>
</protein>
<dbReference type="EMBL" id="QICS01000001">
    <property type="protein sequence ID" value="PXV95551.1"/>
    <property type="molecule type" value="Genomic_DNA"/>
</dbReference>
<dbReference type="AlphaFoldDB" id="A0A255I6U6"/>
<keyword evidence="3" id="KW-0378">Hydrolase</keyword>
<dbReference type="Proteomes" id="UP000216411">
    <property type="component" value="Unassembled WGS sequence"/>
</dbReference>
<dbReference type="EMBL" id="NOKA02000002">
    <property type="protein sequence ID" value="RDY32867.1"/>
    <property type="molecule type" value="Genomic_DNA"/>
</dbReference>
<feature type="short sequence motif" description="Histidine triad motif" evidence="1">
    <location>
        <begin position="95"/>
        <end position="99"/>
    </location>
</feature>
<evidence type="ECO:0000313" key="5">
    <source>
        <dbReference type="Proteomes" id="UP000216411"/>
    </source>
</evidence>
<dbReference type="Gene3D" id="3.30.428.10">
    <property type="entry name" value="HIT-like"/>
    <property type="match status" value="1"/>
</dbReference>
<dbReference type="Proteomes" id="UP000247523">
    <property type="component" value="Unassembled WGS sequence"/>
</dbReference>
<dbReference type="GO" id="GO:0016787">
    <property type="term" value="F:hydrolase activity"/>
    <property type="evidence" value="ECO:0007669"/>
    <property type="project" value="UniProtKB-KW"/>
</dbReference>
<dbReference type="InterPro" id="IPR036265">
    <property type="entry name" value="HIT-like_sf"/>
</dbReference>
<dbReference type="RefSeq" id="WP_094380016.1">
    <property type="nucleotide sequence ID" value="NZ_NOKA02000002.1"/>
</dbReference>
<gene>
    <name evidence="3" type="ORF">C8E03_101180</name>
    <name evidence="4" type="ORF">CG710_002725</name>
</gene>
<dbReference type="Pfam" id="PF01230">
    <property type="entry name" value="HIT"/>
    <property type="match status" value="1"/>
</dbReference>
<dbReference type="OrthoDB" id="9784774at2"/>
<evidence type="ECO:0000256" key="1">
    <source>
        <dbReference type="PROSITE-ProRule" id="PRU00464"/>
    </source>
</evidence>
<comment type="caution">
    <text evidence="3">The sequence shown here is derived from an EMBL/GenBank/DDBJ whole genome shotgun (WGS) entry which is preliminary data.</text>
</comment>
<reference evidence="3 6" key="2">
    <citation type="submission" date="2018-05" db="EMBL/GenBank/DDBJ databases">
        <title>Genomic Encyclopedia of Type Strains, Phase IV (KMG-IV): sequencing the most valuable type-strain genomes for metagenomic binning, comparative biology and taxonomic classification.</title>
        <authorList>
            <person name="Goeker M."/>
        </authorList>
    </citation>
    <scope>NUCLEOTIDE SEQUENCE [LARGE SCALE GENOMIC DNA]</scope>
    <source>
        <strain evidence="3 6">DSM 28816</strain>
    </source>
</reference>
<proteinExistence type="predicted"/>
<evidence type="ECO:0000313" key="6">
    <source>
        <dbReference type="Proteomes" id="UP000247523"/>
    </source>
</evidence>
<reference evidence="4" key="3">
    <citation type="submission" date="2018-07" db="EMBL/GenBank/DDBJ databases">
        <authorList>
            <person name="Quirk P.G."/>
            <person name="Krulwich T.A."/>
        </authorList>
    </citation>
    <scope>NUCLEOTIDE SEQUENCE</scope>
    <source>
        <strain evidence="4">CCRI-19302</strain>
    </source>
</reference>
<keyword evidence="5" id="KW-1185">Reference proteome</keyword>
<feature type="domain" description="HIT" evidence="2">
    <location>
        <begin position="7"/>
        <end position="110"/>
    </location>
</feature>
<name>A0A255I6U6_9FIRM</name>
<reference evidence="4 5" key="1">
    <citation type="journal article" date="2017" name="Genome Announc.">
        <title>Draft Genome Sequence of a Sporulating and Motile Strain of Lachnotalea glycerini Isolated from Water in Quebec City, Canada.</title>
        <authorList>
            <person name="Maheux A.F."/>
            <person name="Boudreau D.K."/>
            <person name="Berube E."/>
            <person name="Boissinot M."/>
            <person name="Raymond F."/>
            <person name="Brodeur S."/>
            <person name="Corbeil J."/>
            <person name="Isabel S."/>
            <person name="Omar R.F."/>
            <person name="Bergeron M.G."/>
        </authorList>
    </citation>
    <scope>NUCLEOTIDE SEQUENCE [LARGE SCALE GENOMIC DNA]</scope>
    <source>
        <strain evidence="4 5">CCRI-19302</strain>
    </source>
</reference>
<accession>A0A255I6U6</accession>
<dbReference type="SUPFAM" id="SSF54197">
    <property type="entry name" value="HIT-like"/>
    <property type="match status" value="1"/>
</dbReference>
<dbReference type="InterPro" id="IPR011146">
    <property type="entry name" value="HIT-like"/>
</dbReference>
<evidence type="ECO:0000259" key="2">
    <source>
        <dbReference type="PROSITE" id="PS51084"/>
    </source>
</evidence>
<organism evidence="3 6">
    <name type="scientific">Lachnotalea glycerini</name>
    <dbReference type="NCBI Taxonomy" id="1763509"/>
    <lineage>
        <taxon>Bacteria</taxon>
        <taxon>Bacillati</taxon>
        <taxon>Bacillota</taxon>
        <taxon>Clostridia</taxon>
        <taxon>Lachnospirales</taxon>
        <taxon>Lachnospiraceae</taxon>
        <taxon>Lachnotalea</taxon>
    </lineage>
</organism>
<sequence length="163" mass="19366">MECFACKRIKMIKEKTNPYFVKELETGYVVIGDYQHFKGYTVFICKEHVAELHQLPYQFRIKYLEEMSVVAEAVFRAFRAEKLNCELLGNCDNTHSHWHIFPRFSDDMPKKGPVWLLPREEMYHMSQKPSEEELKSMVSKLKNELNELIIDSVMNEKNINIIE</sequence>
<evidence type="ECO:0000313" key="3">
    <source>
        <dbReference type="EMBL" id="PXV95551.1"/>
    </source>
</evidence>